<proteinExistence type="predicted"/>
<accession>A0A246ITM9</accession>
<dbReference type="SUPFAM" id="SSF55874">
    <property type="entry name" value="ATPase domain of HSP90 chaperone/DNA topoisomerase II/histidine kinase"/>
    <property type="match status" value="1"/>
</dbReference>
<keyword evidence="2" id="KW-1185">Reference proteome</keyword>
<sequence>MYADPLSVFREYVQNAADAIDEARQQKLVPNAEADVSIVFDHAARSIRVRDFGAGLANSLFVKRLTSIGASKKRGTTARGFRGIGRLSGLGYCQELIFRSRSEGDKKVKEMKWDGRILRERLRDTNFTGSLSDLVREVAVVTDLPAAEYPSHFFEVELSKVLRVRNDILLNEEAVRGYLSEVAPVPFDPKFKLGKEITEFLEEHGVQEPIRVVLNDKKGQIFHRAKDHFPISPKVLSTFTDVKFIKNLDSDGELLSFGWLLDHAYSGAIARSLRLGGIRLRHKNVQVGDGDILSSCFTETRFSQWGVGDIHVAHARIVPNARRDDFEHTPAHGKLIDEMRQLTREVTQTIRSRSDQRTKLRKVQFQLTYAAQWLEGSESAKSSLMVAAMVDRAAAHVAEAEKALGKLPETAPDYALVKEQLERTQDQISKRVRARKKDWSTESSYAAVFAILSSSSKLEAVLPLAERVVSAMKSADSARQALAA</sequence>
<dbReference type="AlphaFoldDB" id="A0A246ITM9"/>
<dbReference type="EMBL" id="NIOF01000027">
    <property type="protein sequence ID" value="OWQ83046.1"/>
    <property type="molecule type" value="Genomic_DNA"/>
</dbReference>
<evidence type="ECO:0008006" key="3">
    <source>
        <dbReference type="Google" id="ProtNLM"/>
    </source>
</evidence>
<evidence type="ECO:0000313" key="1">
    <source>
        <dbReference type="EMBL" id="OWQ83046.1"/>
    </source>
</evidence>
<gene>
    <name evidence="1" type="ORF">CDN99_27490</name>
</gene>
<evidence type="ECO:0000313" key="2">
    <source>
        <dbReference type="Proteomes" id="UP000197468"/>
    </source>
</evidence>
<name>A0A246ITM9_9BURK</name>
<dbReference type="Gene3D" id="3.30.565.10">
    <property type="entry name" value="Histidine kinase-like ATPase, C-terminal domain"/>
    <property type="match status" value="1"/>
</dbReference>
<comment type="caution">
    <text evidence="1">The sequence shown here is derived from an EMBL/GenBank/DDBJ whole genome shotgun (WGS) entry which is preliminary data.</text>
</comment>
<dbReference type="Proteomes" id="UP000197468">
    <property type="component" value="Unassembled WGS sequence"/>
</dbReference>
<organism evidence="1 2">
    <name type="scientific">Roseateles aquatilis</name>
    <dbReference type="NCBI Taxonomy" id="431061"/>
    <lineage>
        <taxon>Bacteria</taxon>
        <taxon>Pseudomonadati</taxon>
        <taxon>Pseudomonadota</taxon>
        <taxon>Betaproteobacteria</taxon>
        <taxon>Burkholderiales</taxon>
        <taxon>Sphaerotilaceae</taxon>
        <taxon>Roseateles</taxon>
    </lineage>
</organism>
<dbReference type="Pfam" id="PF13589">
    <property type="entry name" value="HATPase_c_3"/>
    <property type="match status" value="1"/>
</dbReference>
<protein>
    <recommendedName>
        <fullName evidence="3">ATP-binding protein</fullName>
    </recommendedName>
</protein>
<dbReference type="InterPro" id="IPR036890">
    <property type="entry name" value="HATPase_C_sf"/>
</dbReference>
<reference evidence="1 2" key="1">
    <citation type="journal article" date="2008" name="Int. J. Syst. Evol. Microbiol.">
        <title>Description of Roseateles aquatilis sp. nov. and Roseateles terrae sp. nov., in the class Betaproteobacteria, and emended description of the genus Roseateles.</title>
        <authorList>
            <person name="Gomila M."/>
            <person name="Bowien B."/>
            <person name="Falsen E."/>
            <person name="Moore E.R."/>
            <person name="Lalucat J."/>
        </authorList>
    </citation>
    <scope>NUCLEOTIDE SEQUENCE [LARGE SCALE GENOMIC DNA]</scope>
    <source>
        <strain evidence="1 2">CCUG 48205</strain>
    </source>
</reference>